<reference evidence="6 7" key="1">
    <citation type="submission" date="2023-12" db="EMBL/GenBank/DDBJ databases">
        <title>A high-quality genome assembly for Dillenia turbinata (Dilleniales).</title>
        <authorList>
            <person name="Chanderbali A."/>
        </authorList>
    </citation>
    <scope>NUCLEOTIDE SEQUENCE [LARGE SCALE GENOMIC DNA]</scope>
    <source>
        <strain evidence="6">LSX21</strain>
        <tissue evidence="6">Leaf</tissue>
    </source>
</reference>
<evidence type="ECO:0000256" key="2">
    <source>
        <dbReference type="SAM" id="Coils"/>
    </source>
</evidence>
<keyword evidence="4" id="KW-0732">Signal</keyword>
<protein>
    <submittedName>
        <fullName evidence="6">Vicilin, N-terminal</fullName>
    </submittedName>
</protein>
<dbReference type="PANTHER" id="PTHR31189">
    <property type="entry name" value="OS03G0336100 PROTEIN-RELATED"/>
    <property type="match status" value="1"/>
</dbReference>
<evidence type="ECO:0000313" key="6">
    <source>
        <dbReference type="EMBL" id="KAK6929932.1"/>
    </source>
</evidence>
<proteinExistence type="inferred from homology"/>
<feature type="coiled-coil region" evidence="2">
    <location>
        <begin position="629"/>
        <end position="656"/>
    </location>
</feature>
<dbReference type="Gene3D" id="2.60.120.10">
    <property type="entry name" value="Jelly Rolls"/>
    <property type="match status" value="2"/>
</dbReference>
<dbReference type="AlphaFoldDB" id="A0AAN8VIB1"/>
<feature type="domain" description="Cupin type-1" evidence="5">
    <location>
        <begin position="489"/>
        <end position="656"/>
    </location>
</feature>
<feature type="domain" description="Cupin type-1" evidence="5">
    <location>
        <begin position="297"/>
        <end position="449"/>
    </location>
</feature>
<gene>
    <name evidence="6" type="ORF">RJ641_004026</name>
</gene>
<feature type="region of interest" description="Disordered" evidence="3">
    <location>
        <begin position="220"/>
        <end position="240"/>
    </location>
</feature>
<dbReference type="Pfam" id="PF04702">
    <property type="entry name" value="Vicilin_N"/>
    <property type="match status" value="1"/>
</dbReference>
<comment type="similarity">
    <text evidence="1">Belongs to the 7S seed storage protein family.</text>
</comment>
<feature type="region of interest" description="Disordered" evidence="3">
    <location>
        <begin position="61"/>
        <end position="86"/>
    </location>
</feature>
<organism evidence="6 7">
    <name type="scientific">Dillenia turbinata</name>
    <dbReference type="NCBI Taxonomy" id="194707"/>
    <lineage>
        <taxon>Eukaryota</taxon>
        <taxon>Viridiplantae</taxon>
        <taxon>Streptophyta</taxon>
        <taxon>Embryophyta</taxon>
        <taxon>Tracheophyta</taxon>
        <taxon>Spermatophyta</taxon>
        <taxon>Magnoliopsida</taxon>
        <taxon>eudicotyledons</taxon>
        <taxon>Gunneridae</taxon>
        <taxon>Pentapetalae</taxon>
        <taxon>Dilleniales</taxon>
        <taxon>Dilleniaceae</taxon>
        <taxon>Dillenia</taxon>
    </lineage>
</organism>
<comment type="caution">
    <text evidence="6">The sequence shown here is derived from an EMBL/GenBank/DDBJ whole genome shotgun (WGS) entry which is preliminary data.</text>
</comment>
<evidence type="ECO:0000313" key="7">
    <source>
        <dbReference type="Proteomes" id="UP001370490"/>
    </source>
</evidence>
<dbReference type="InterPro" id="IPR011051">
    <property type="entry name" value="RmlC_Cupin_sf"/>
</dbReference>
<keyword evidence="7" id="KW-1185">Reference proteome</keyword>
<evidence type="ECO:0000259" key="5">
    <source>
        <dbReference type="SMART" id="SM00835"/>
    </source>
</evidence>
<keyword evidence="2" id="KW-0175">Coiled coil</keyword>
<dbReference type="CDD" id="cd02244">
    <property type="entry name" value="cupin_7S_vicilin-like_N"/>
    <property type="match status" value="1"/>
</dbReference>
<dbReference type="InterPro" id="IPR006045">
    <property type="entry name" value="Cupin_1"/>
</dbReference>
<evidence type="ECO:0000256" key="3">
    <source>
        <dbReference type="SAM" id="MobiDB-lite"/>
    </source>
</evidence>
<dbReference type="SUPFAM" id="SSF51182">
    <property type="entry name" value="RmlC-like cupins"/>
    <property type="match status" value="2"/>
</dbReference>
<feature type="signal peptide" evidence="4">
    <location>
        <begin position="1"/>
        <end position="24"/>
    </location>
</feature>
<evidence type="ECO:0000256" key="4">
    <source>
        <dbReference type="SAM" id="SignalP"/>
    </source>
</evidence>
<feature type="chain" id="PRO_5043018632" evidence="4">
    <location>
        <begin position="25"/>
        <end position="670"/>
    </location>
</feature>
<dbReference type="SMART" id="SM00835">
    <property type="entry name" value="Cupin_1"/>
    <property type="match status" value="2"/>
</dbReference>
<dbReference type="Pfam" id="PF00190">
    <property type="entry name" value="Cupin_1"/>
    <property type="match status" value="1"/>
</dbReference>
<feature type="region of interest" description="Disordered" evidence="3">
    <location>
        <begin position="169"/>
        <end position="189"/>
    </location>
</feature>
<dbReference type="CDD" id="cd02245">
    <property type="entry name" value="cupin_7S_vicilin-like_C"/>
    <property type="match status" value="1"/>
</dbReference>
<accession>A0AAN8VIB1</accession>
<evidence type="ECO:0000256" key="1">
    <source>
        <dbReference type="ARBA" id="ARBA00023597"/>
    </source>
</evidence>
<dbReference type="Proteomes" id="UP001370490">
    <property type="component" value="Unassembled WGS sequence"/>
</dbReference>
<dbReference type="InterPro" id="IPR050253">
    <property type="entry name" value="Seed_Storage-Functional"/>
</dbReference>
<dbReference type="EMBL" id="JBAMMX010000012">
    <property type="protein sequence ID" value="KAK6929932.1"/>
    <property type="molecule type" value="Genomic_DNA"/>
</dbReference>
<sequence>MAIKKLPLFFFLFVFLLSTTLCLGYERDPQRELEECRQQCQQQAKSREEQRECDQRCQKRYDEQQKRQEEEKGSRGNPQEDPRVELEKCRRQCQQQAQSREEQRECEQRCQKRYDKQQKRQEEEKGSRGNQQEDQRVELEKCRRQCQQQAQSREEQRECEQRCQKRYEEQQKRQEEEKGSEGDPREDPRVELEKCQRQCQQQAQSREEQKECEQRCQKRYDEQQKGQEEEKGGRGDPQEVPRIELEKCRRQCQQQAQSREEQRECEQRCQQKYEETQEGRGSRQEEERDNPYYFRSQSFQTKQDQEGQVHFLPKFTEKSDLLRHIERYRLEVCEANPHAFVIPHHSDTETIFFVVRGRGTLTEVKQNKRESYNIERGDVMKVDAGTTIYVTNHDNNERLRVVKLAQSQNVPGDSQKYFGAGGENPETFYKAFSDEVLEAAFNTPSDRLQRLFGQQIQGAVVKATAEQVKALTKHAQSSKGGKSKGKGPFNLLQSRPVHSNKFGQFFEVTPNDCKDLQDLDSSVSFAKINQGGMMAPFFNSKSTKIAYVVEGNGRFEIACPHVASQSQGSQTREGVTESTNYKRLSAHLSRGDALVIPAGHPVIFIAGERQNLQLACFGVNAQNNERHFLAGQENVMNQLEKEAKELSFNTRAEEVEEIFKNQKDFFFFGF</sequence>
<dbReference type="InterPro" id="IPR006792">
    <property type="entry name" value="Vicilin_N"/>
</dbReference>
<name>A0AAN8VIB1_9MAGN</name>
<dbReference type="Gene3D" id="6.10.250.1700">
    <property type="match status" value="4"/>
</dbReference>
<dbReference type="InterPro" id="IPR014710">
    <property type="entry name" value="RmlC-like_jellyroll"/>
</dbReference>
<dbReference type="PANTHER" id="PTHR31189:SF41">
    <property type="entry name" value="VICILIN C72"/>
    <property type="match status" value="1"/>
</dbReference>